<sequence length="68" mass="7944">MTTDVHYQTGKMVKDPRTMTPEERSLWQKQCTENAREYLFSIGQPLVYKRPDGHVVAEHKDGRVLVIQ</sequence>
<evidence type="ECO:0000256" key="1">
    <source>
        <dbReference type="SAM" id="MobiDB-lite"/>
    </source>
</evidence>
<feature type="compositionally biased region" description="Basic and acidic residues" evidence="1">
    <location>
        <begin position="12"/>
        <end position="23"/>
    </location>
</feature>
<dbReference type="EMBL" id="RQJP01000004">
    <property type="protein sequence ID" value="RRB12829.1"/>
    <property type="molecule type" value="Genomic_DNA"/>
</dbReference>
<feature type="region of interest" description="Disordered" evidence="1">
    <location>
        <begin position="1"/>
        <end position="23"/>
    </location>
</feature>
<reference evidence="2 3" key="1">
    <citation type="submission" date="2018-11" db="EMBL/GenBank/DDBJ databases">
        <authorList>
            <person name="Zhou Z."/>
            <person name="Wang G."/>
        </authorList>
    </citation>
    <scope>NUCLEOTIDE SEQUENCE [LARGE SCALE GENOMIC DNA]</scope>
    <source>
        <strain evidence="2 3">KCTC42998</strain>
    </source>
</reference>
<keyword evidence="3" id="KW-1185">Reference proteome</keyword>
<dbReference type="OrthoDB" id="964655at2"/>
<organism evidence="2 3">
    <name type="scientific">Larkinella knui</name>
    <dbReference type="NCBI Taxonomy" id="2025310"/>
    <lineage>
        <taxon>Bacteria</taxon>
        <taxon>Pseudomonadati</taxon>
        <taxon>Bacteroidota</taxon>
        <taxon>Cytophagia</taxon>
        <taxon>Cytophagales</taxon>
        <taxon>Spirosomataceae</taxon>
        <taxon>Larkinella</taxon>
    </lineage>
</organism>
<protein>
    <submittedName>
        <fullName evidence="2">Uncharacterized protein</fullName>
    </submittedName>
</protein>
<proteinExistence type="predicted"/>
<evidence type="ECO:0000313" key="2">
    <source>
        <dbReference type="EMBL" id="RRB12829.1"/>
    </source>
</evidence>
<comment type="caution">
    <text evidence="2">The sequence shown here is derived from an EMBL/GenBank/DDBJ whole genome shotgun (WGS) entry which is preliminary data.</text>
</comment>
<name>A0A3P1CHT3_9BACT</name>
<gene>
    <name evidence="2" type="ORF">EHT87_21895</name>
</gene>
<accession>A0A3P1CHT3</accession>
<dbReference type="RefSeq" id="WP_124908778.1">
    <property type="nucleotide sequence ID" value="NZ_RQJP01000004.1"/>
</dbReference>
<dbReference type="AlphaFoldDB" id="A0A3P1CHT3"/>
<dbReference type="Proteomes" id="UP000274271">
    <property type="component" value="Unassembled WGS sequence"/>
</dbReference>
<evidence type="ECO:0000313" key="3">
    <source>
        <dbReference type="Proteomes" id="UP000274271"/>
    </source>
</evidence>